<dbReference type="STRING" id="914234.M2R9H5"/>
<reference evidence="3 4" key="1">
    <citation type="journal article" date="2012" name="Proc. Natl. Acad. Sci. U.S.A.">
        <title>Comparative genomics of Ceriporiopsis subvermispora and Phanerochaete chrysosporium provide insight into selective ligninolysis.</title>
        <authorList>
            <person name="Fernandez-Fueyo E."/>
            <person name="Ruiz-Duenas F.J."/>
            <person name="Ferreira P."/>
            <person name="Floudas D."/>
            <person name="Hibbett D.S."/>
            <person name="Canessa P."/>
            <person name="Larrondo L.F."/>
            <person name="James T.Y."/>
            <person name="Seelenfreund D."/>
            <person name="Lobos S."/>
            <person name="Polanco R."/>
            <person name="Tello M."/>
            <person name="Honda Y."/>
            <person name="Watanabe T."/>
            <person name="Watanabe T."/>
            <person name="Ryu J.S."/>
            <person name="Kubicek C.P."/>
            <person name="Schmoll M."/>
            <person name="Gaskell J."/>
            <person name="Hammel K.E."/>
            <person name="St John F.J."/>
            <person name="Vanden Wymelenberg A."/>
            <person name="Sabat G."/>
            <person name="Splinter BonDurant S."/>
            <person name="Syed K."/>
            <person name="Yadav J.S."/>
            <person name="Doddapaneni H."/>
            <person name="Subramanian V."/>
            <person name="Lavin J.L."/>
            <person name="Oguiza J.A."/>
            <person name="Perez G."/>
            <person name="Pisabarro A.G."/>
            <person name="Ramirez L."/>
            <person name="Santoyo F."/>
            <person name="Master E."/>
            <person name="Coutinho P.M."/>
            <person name="Henrissat B."/>
            <person name="Lombard V."/>
            <person name="Magnuson J.K."/>
            <person name="Kuees U."/>
            <person name="Hori C."/>
            <person name="Igarashi K."/>
            <person name="Samejima M."/>
            <person name="Held B.W."/>
            <person name="Barry K.W."/>
            <person name="LaButti K.M."/>
            <person name="Lapidus A."/>
            <person name="Lindquist E.A."/>
            <person name="Lucas S.M."/>
            <person name="Riley R."/>
            <person name="Salamov A.A."/>
            <person name="Hoffmeister D."/>
            <person name="Schwenk D."/>
            <person name="Hadar Y."/>
            <person name="Yarden O."/>
            <person name="de Vries R.P."/>
            <person name="Wiebenga A."/>
            <person name="Stenlid J."/>
            <person name="Eastwood D."/>
            <person name="Grigoriev I.V."/>
            <person name="Berka R.M."/>
            <person name="Blanchette R.A."/>
            <person name="Kersten P."/>
            <person name="Martinez A.T."/>
            <person name="Vicuna R."/>
            <person name="Cullen D."/>
        </authorList>
    </citation>
    <scope>NUCLEOTIDE SEQUENCE [LARGE SCALE GENOMIC DNA]</scope>
    <source>
        <strain evidence="3 4">B</strain>
    </source>
</reference>
<accession>M2R9H5</accession>
<sequence>MSLDSRDATPESQCADSTHGWNLESANKKHWKRYLETLQSHNMHMSFDDLRELDRELIKAQVLVRRVLNSKLPIHRLPTEVLTLIFYRVPESSISPKKVIWCPAIFRMKDVIALAAVCRQWRDVVYGAAILWSSVNRLGVVGGHLKRTCGARLNVQVRRVDKNTKQLQSFFVNYGSRLRELHVLGPEDSLSVNFPPLQKAHFDATNMEVLSLIGLLNTPHVLKLPTLNLRRLVIINSTNLTLPTGQLERLTQLCLSKTNTISTIQVLNLFSRAPALQDAQLINTFDDGNAVPFSSDNIFMKHLRRLSIKADDPDKVSSFLSHLIIEPTMALRIRYNYSRITMPSDYKLPDSLTPITEPISHLTVIRRGISLKFIAASSTSGIALDWMVSYCEDQDLSLSFYSDMLPRARLQEVSFVWVNSYSKSLPPDLAQALPDSVGTLNTSTVYLEYLVDEFGLDGPAPCPNLATLRVMIDRQRSRADLALSKICPCLTEIAERREKVGHPLQCVIFASFNNEDGEKLKLSGINALKRVVRVEYEAHSELPAMEMPAVCTTGDGSWWPSWNYQWKDAGPGIIDDWVEDEDVSTSDWGSQSDTPAGDDLD</sequence>
<dbReference type="Proteomes" id="UP000016930">
    <property type="component" value="Unassembled WGS sequence"/>
</dbReference>
<evidence type="ECO:0000256" key="1">
    <source>
        <dbReference type="SAM" id="MobiDB-lite"/>
    </source>
</evidence>
<feature type="region of interest" description="Disordered" evidence="1">
    <location>
        <begin position="578"/>
        <end position="601"/>
    </location>
</feature>
<dbReference type="Gene3D" id="1.20.1280.50">
    <property type="match status" value="1"/>
</dbReference>
<proteinExistence type="predicted"/>
<dbReference type="AlphaFoldDB" id="M2R9H5"/>
<dbReference type="InterPro" id="IPR036047">
    <property type="entry name" value="F-box-like_dom_sf"/>
</dbReference>
<protein>
    <recommendedName>
        <fullName evidence="2">F-box domain-containing protein</fullName>
    </recommendedName>
</protein>
<keyword evidence="4" id="KW-1185">Reference proteome</keyword>
<dbReference type="SUPFAM" id="SSF81383">
    <property type="entry name" value="F-box domain"/>
    <property type="match status" value="1"/>
</dbReference>
<evidence type="ECO:0000313" key="4">
    <source>
        <dbReference type="Proteomes" id="UP000016930"/>
    </source>
</evidence>
<feature type="compositionally biased region" description="Polar residues" evidence="1">
    <location>
        <begin position="585"/>
        <end position="594"/>
    </location>
</feature>
<dbReference type="OrthoDB" id="2746049at2759"/>
<gene>
    <name evidence="3" type="ORF">CERSUDRAFT_116174</name>
</gene>
<name>M2R9H5_CERS8</name>
<evidence type="ECO:0000313" key="3">
    <source>
        <dbReference type="EMBL" id="EMD35401.1"/>
    </source>
</evidence>
<organism evidence="3 4">
    <name type="scientific">Ceriporiopsis subvermispora (strain B)</name>
    <name type="common">White-rot fungus</name>
    <name type="synonym">Gelatoporia subvermispora</name>
    <dbReference type="NCBI Taxonomy" id="914234"/>
    <lineage>
        <taxon>Eukaryota</taxon>
        <taxon>Fungi</taxon>
        <taxon>Dikarya</taxon>
        <taxon>Basidiomycota</taxon>
        <taxon>Agaricomycotina</taxon>
        <taxon>Agaricomycetes</taxon>
        <taxon>Polyporales</taxon>
        <taxon>Gelatoporiaceae</taxon>
        <taxon>Gelatoporia</taxon>
    </lineage>
</organism>
<evidence type="ECO:0000259" key="2">
    <source>
        <dbReference type="Pfam" id="PF12937"/>
    </source>
</evidence>
<dbReference type="EMBL" id="KB445800">
    <property type="protein sequence ID" value="EMD35401.1"/>
    <property type="molecule type" value="Genomic_DNA"/>
</dbReference>
<dbReference type="Pfam" id="PF12937">
    <property type="entry name" value="F-box-like"/>
    <property type="match status" value="1"/>
</dbReference>
<dbReference type="HOGENOM" id="CLU_444798_0_0_1"/>
<feature type="domain" description="F-box" evidence="2">
    <location>
        <begin position="74"/>
        <end position="135"/>
    </location>
</feature>
<dbReference type="InterPro" id="IPR001810">
    <property type="entry name" value="F-box_dom"/>
</dbReference>